<dbReference type="GO" id="GO:0006310">
    <property type="term" value="P:DNA recombination"/>
    <property type="evidence" value="ECO:0007669"/>
    <property type="project" value="UniProtKB-KW"/>
</dbReference>
<reference evidence="8 9" key="1">
    <citation type="journal article" date="2012" name="BMC Genomics">
        <title>Complete genome sequence of Saccharothrix espanaensis DSM 44229T and comparison to the other completely sequenced Pseudonocardiaceae.</title>
        <authorList>
            <person name="Strobel T."/>
            <person name="Al-Dilaimi A."/>
            <person name="Blom J."/>
            <person name="Gessner A."/>
            <person name="Kalinowski J."/>
            <person name="Luzhetska M."/>
            <person name="Puhler A."/>
            <person name="Szczepanowski R."/>
            <person name="Bechthold A."/>
            <person name="Ruckert C."/>
        </authorList>
    </citation>
    <scope>NUCLEOTIDE SEQUENCE [LARGE SCALE GENOMIC DNA]</scope>
    <source>
        <strain evidence="9">ATCC 51144 / DSM 44229 / JCM 9112 / NBRC 15066 / NRRL 15764</strain>
    </source>
</reference>
<dbReference type="KEGG" id="sesp:BN6_13740"/>
<keyword evidence="4" id="KW-0233">DNA recombination</keyword>
<evidence type="ECO:0000313" key="8">
    <source>
        <dbReference type="EMBL" id="CCH28700.1"/>
    </source>
</evidence>
<dbReference type="InterPro" id="IPR058717">
    <property type="entry name" value="Phage_L5_Integrase_N"/>
</dbReference>
<dbReference type="InterPro" id="IPR004107">
    <property type="entry name" value="Integrase_SAM-like_N"/>
</dbReference>
<dbReference type="PANTHER" id="PTHR30349">
    <property type="entry name" value="PHAGE INTEGRASE-RELATED"/>
    <property type="match status" value="1"/>
</dbReference>
<keyword evidence="9" id="KW-1185">Reference proteome</keyword>
<dbReference type="SUPFAM" id="SSF56349">
    <property type="entry name" value="DNA breaking-rejoining enzymes"/>
    <property type="match status" value="1"/>
</dbReference>
<dbReference type="Gene3D" id="1.10.443.10">
    <property type="entry name" value="Intergrase catalytic core"/>
    <property type="match status" value="1"/>
</dbReference>
<feature type="domain" description="Tyr recombinase" evidence="6">
    <location>
        <begin position="170"/>
        <end position="363"/>
    </location>
</feature>
<evidence type="ECO:0000256" key="2">
    <source>
        <dbReference type="ARBA" id="ARBA00022908"/>
    </source>
</evidence>
<dbReference type="Pfam" id="PF14659">
    <property type="entry name" value="Phage_int_SAM_3"/>
    <property type="match status" value="1"/>
</dbReference>
<dbReference type="InterPro" id="IPR011010">
    <property type="entry name" value="DNA_brk_join_enz"/>
</dbReference>
<dbReference type="PATRIC" id="fig|1179773.3.peg.1383"/>
<dbReference type="InterPro" id="IPR044068">
    <property type="entry name" value="CB"/>
</dbReference>
<dbReference type="AlphaFoldDB" id="K0JPH3"/>
<dbReference type="HOGENOM" id="CLU_027562_17_5_11"/>
<dbReference type="InterPro" id="IPR002104">
    <property type="entry name" value="Integrase_catalytic"/>
</dbReference>
<dbReference type="Pfam" id="PF00589">
    <property type="entry name" value="Phage_integrase"/>
    <property type="match status" value="1"/>
</dbReference>
<dbReference type="RefSeq" id="WP_015098813.1">
    <property type="nucleotide sequence ID" value="NC_019673.1"/>
</dbReference>
<dbReference type="GO" id="GO:0015074">
    <property type="term" value="P:DNA integration"/>
    <property type="evidence" value="ECO:0007669"/>
    <property type="project" value="UniProtKB-KW"/>
</dbReference>
<dbReference type="PANTHER" id="PTHR30349:SF64">
    <property type="entry name" value="PROPHAGE INTEGRASE INTD-RELATED"/>
    <property type="match status" value="1"/>
</dbReference>
<name>K0JPH3_SACES</name>
<evidence type="ECO:0000313" key="9">
    <source>
        <dbReference type="Proteomes" id="UP000006281"/>
    </source>
</evidence>
<dbReference type="InterPro" id="IPR050090">
    <property type="entry name" value="Tyrosine_recombinase_XerCD"/>
</dbReference>
<dbReference type="OrthoDB" id="1822491at2"/>
<dbReference type="eggNOG" id="COG0582">
    <property type="taxonomic scope" value="Bacteria"/>
</dbReference>
<sequence>MSDKRRRFGAVRRLPSGRFQARYQGPDGRYHPAPETFGREKDAEQWLNTIETDIVRGDWTNPDAGKIKLWFYAEVWIKERDLAVRTVELYEGLLRNHVGPKLGDVMLADLSPARVRQWRKELLADGVGEVTVAKAYRFLRAVLNTASAPEERLLKHNPCTIKGGGKEESPERPTASLEQVFAAADAIQDRYRLVVLLATFGSLRFAEMVGLRRRDFTRVADEGVTFYVVKVDRQTVQPDSGELFDDDPKAKGKRPVTLPPFLTEEIEAHLSLFVGDDPDDWVFVGPKGGRPKRSNFWHLWNAARVAAGMPEVHLHDLRHTGNTMAAETGATLRELMDRMGHSSTRAALVYLHAREERGRKIAAGIEAMVKAANGTAKAATGTRMARKIKKGDRIVHLGRTARRLPARESESG</sequence>
<dbReference type="Proteomes" id="UP000006281">
    <property type="component" value="Chromosome"/>
</dbReference>
<protein>
    <submittedName>
        <fullName evidence="8">Integrase</fullName>
    </submittedName>
</protein>
<evidence type="ECO:0000259" key="7">
    <source>
        <dbReference type="PROSITE" id="PS51900"/>
    </source>
</evidence>
<feature type="domain" description="Core-binding (CB)" evidence="7">
    <location>
        <begin position="67"/>
        <end position="147"/>
    </location>
</feature>
<evidence type="ECO:0000256" key="3">
    <source>
        <dbReference type="ARBA" id="ARBA00023125"/>
    </source>
</evidence>
<gene>
    <name evidence="8" type="ordered locus">BN6_13740</name>
</gene>
<evidence type="ECO:0000256" key="5">
    <source>
        <dbReference type="PROSITE-ProRule" id="PRU01248"/>
    </source>
</evidence>
<dbReference type="BioCyc" id="SESP1179773:BN6_RS42905-MONOMER"/>
<dbReference type="InterPro" id="IPR010998">
    <property type="entry name" value="Integrase_recombinase_N"/>
</dbReference>
<dbReference type="Pfam" id="PF26003">
    <property type="entry name" value="Integrase_N_phage"/>
    <property type="match status" value="1"/>
</dbReference>
<organism evidence="8 9">
    <name type="scientific">Saccharothrix espanaensis (strain ATCC 51144 / DSM 44229 / JCM 9112 / NBRC 15066 / NRRL 15764)</name>
    <dbReference type="NCBI Taxonomy" id="1179773"/>
    <lineage>
        <taxon>Bacteria</taxon>
        <taxon>Bacillati</taxon>
        <taxon>Actinomycetota</taxon>
        <taxon>Actinomycetes</taxon>
        <taxon>Pseudonocardiales</taxon>
        <taxon>Pseudonocardiaceae</taxon>
        <taxon>Saccharothrix</taxon>
    </lineage>
</organism>
<evidence type="ECO:0000259" key="6">
    <source>
        <dbReference type="PROSITE" id="PS51898"/>
    </source>
</evidence>
<dbReference type="Gene3D" id="1.10.150.130">
    <property type="match status" value="1"/>
</dbReference>
<dbReference type="GO" id="GO:0003677">
    <property type="term" value="F:DNA binding"/>
    <property type="evidence" value="ECO:0007669"/>
    <property type="project" value="UniProtKB-UniRule"/>
</dbReference>
<dbReference type="PROSITE" id="PS51898">
    <property type="entry name" value="TYR_RECOMBINASE"/>
    <property type="match status" value="1"/>
</dbReference>
<proteinExistence type="inferred from homology"/>
<evidence type="ECO:0000256" key="4">
    <source>
        <dbReference type="ARBA" id="ARBA00023172"/>
    </source>
</evidence>
<dbReference type="PROSITE" id="PS51900">
    <property type="entry name" value="CB"/>
    <property type="match status" value="1"/>
</dbReference>
<accession>K0JPH3</accession>
<keyword evidence="3 5" id="KW-0238">DNA-binding</keyword>
<comment type="similarity">
    <text evidence="1">Belongs to the 'phage' integrase family.</text>
</comment>
<dbReference type="EMBL" id="HE804045">
    <property type="protein sequence ID" value="CCH28700.1"/>
    <property type="molecule type" value="Genomic_DNA"/>
</dbReference>
<dbReference type="STRING" id="1179773.BN6_13740"/>
<evidence type="ECO:0000256" key="1">
    <source>
        <dbReference type="ARBA" id="ARBA00008857"/>
    </source>
</evidence>
<dbReference type="InterPro" id="IPR013762">
    <property type="entry name" value="Integrase-like_cat_sf"/>
</dbReference>
<keyword evidence="2" id="KW-0229">DNA integration</keyword>